<evidence type="ECO:0000313" key="2">
    <source>
        <dbReference type="EMBL" id="KZT34937.1"/>
    </source>
</evidence>
<reference evidence="2 3" key="1">
    <citation type="journal article" date="2016" name="Mol. Biol. Evol.">
        <title>Comparative Genomics of Early-Diverging Mushroom-Forming Fungi Provides Insights into the Origins of Lignocellulose Decay Capabilities.</title>
        <authorList>
            <person name="Nagy L.G."/>
            <person name="Riley R."/>
            <person name="Tritt A."/>
            <person name="Adam C."/>
            <person name="Daum C."/>
            <person name="Floudas D."/>
            <person name="Sun H."/>
            <person name="Yadav J.S."/>
            <person name="Pangilinan J."/>
            <person name="Larsson K.H."/>
            <person name="Matsuura K."/>
            <person name="Barry K."/>
            <person name="Labutti K."/>
            <person name="Kuo R."/>
            <person name="Ohm R.A."/>
            <person name="Bhattacharya S.S."/>
            <person name="Shirouzu T."/>
            <person name="Yoshinaga Y."/>
            <person name="Martin F.M."/>
            <person name="Grigoriev I.V."/>
            <person name="Hibbett D.S."/>
        </authorList>
    </citation>
    <scope>NUCLEOTIDE SEQUENCE [LARGE SCALE GENOMIC DNA]</scope>
    <source>
        <strain evidence="2 3">HHB10207 ss-3</strain>
    </source>
</reference>
<dbReference type="EMBL" id="KV428159">
    <property type="protein sequence ID" value="KZT34937.1"/>
    <property type="molecule type" value="Genomic_DNA"/>
</dbReference>
<dbReference type="Proteomes" id="UP000076798">
    <property type="component" value="Unassembled WGS sequence"/>
</dbReference>
<gene>
    <name evidence="2" type="ORF">SISSUDRAFT_221685</name>
</gene>
<feature type="transmembrane region" description="Helical" evidence="1">
    <location>
        <begin position="34"/>
        <end position="53"/>
    </location>
</feature>
<dbReference type="AlphaFoldDB" id="A0A166A439"/>
<name>A0A166A439_9AGAM</name>
<accession>A0A166A439</accession>
<organism evidence="2 3">
    <name type="scientific">Sistotremastrum suecicum HHB10207 ss-3</name>
    <dbReference type="NCBI Taxonomy" id="1314776"/>
    <lineage>
        <taxon>Eukaryota</taxon>
        <taxon>Fungi</taxon>
        <taxon>Dikarya</taxon>
        <taxon>Basidiomycota</taxon>
        <taxon>Agaricomycotina</taxon>
        <taxon>Agaricomycetes</taxon>
        <taxon>Sistotremastrales</taxon>
        <taxon>Sistotremastraceae</taxon>
        <taxon>Sistotremastrum</taxon>
    </lineage>
</organism>
<feature type="transmembrane region" description="Helical" evidence="1">
    <location>
        <begin position="201"/>
        <end position="221"/>
    </location>
</feature>
<keyword evidence="1" id="KW-0472">Membrane</keyword>
<sequence>MGCIGHLYDIGFLRFSLDRTDFGAAALSSRPTGAIFGGFYLTFGAAVVTYLALNRKFLPAIFVASATLIWTRNHGPVADRRSMSSSILTNLAYFLIESIVVKYMISREDFRRQNDGPTAGSSYFFAWSYPSLCHGVPGNLITTAYRFDCHNYLSSSPAHKALFRPILEPVPPTLAKDTPAGLTPGVFIPSINSIPKFPTPYYDTAMCALTVSYVLALCYVAKRGVRNQEWYAFPSLVVLFQVPIILASIFVSALIKDQVWALVAYREQWNVDGWNLLS</sequence>
<protein>
    <submittedName>
        <fullName evidence="2">Uncharacterized protein</fullName>
    </submittedName>
</protein>
<keyword evidence="1" id="KW-1133">Transmembrane helix</keyword>
<proteinExistence type="predicted"/>
<feature type="transmembrane region" description="Helical" evidence="1">
    <location>
        <begin position="233"/>
        <end position="255"/>
    </location>
</feature>
<keyword evidence="3" id="KW-1185">Reference proteome</keyword>
<keyword evidence="1" id="KW-0812">Transmembrane</keyword>
<evidence type="ECO:0000256" key="1">
    <source>
        <dbReference type="SAM" id="Phobius"/>
    </source>
</evidence>
<feature type="transmembrane region" description="Helical" evidence="1">
    <location>
        <begin position="87"/>
        <end position="105"/>
    </location>
</feature>
<evidence type="ECO:0000313" key="3">
    <source>
        <dbReference type="Proteomes" id="UP000076798"/>
    </source>
</evidence>